<organism evidence="8 9">
    <name type="scientific">Sutterella massiliensis</name>
    <dbReference type="NCBI Taxonomy" id="1816689"/>
    <lineage>
        <taxon>Bacteria</taxon>
        <taxon>Pseudomonadati</taxon>
        <taxon>Pseudomonadota</taxon>
        <taxon>Betaproteobacteria</taxon>
        <taxon>Burkholderiales</taxon>
        <taxon>Sutterellaceae</taxon>
        <taxon>Sutterella</taxon>
    </lineage>
</organism>
<accession>A0ABS2DQP2</accession>
<dbReference type="SUPFAM" id="SSF103481">
    <property type="entry name" value="Multidrug resistance efflux transporter EmrE"/>
    <property type="match status" value="2"/>
</dbReference>
<feature type="transmembrane region" description="Helical" evidence="6">
    <location>
        <begin position="102"/>
        <end position="120"/>
    </location>
</feature>
<feature type="transmembrane region" description="Helical" evidence="6">
    <location>
        <begin position="132"/>
        <end position="151"/>
    </location>
</feature>
<feature type="transmembrane region" description="Helical" evidence="6">
    <location>
        <begin position="36"/>
        <end position="56"/>
    </location>
</feature>
<proteinExistence type="inferred from homology"/>
<evidence type="ECO:0000259" key="7">
    <source>
        <dbReference type="Pfam" id="PF00892"/>
    </source>
</evidence>
<feature type="transmembrane region" description="Helical" evidence="6">
    <location>
        <begin position="76"/>
        <end position="96"/>
    </location>
</feature>
<dbReference type="InterPro" id="IPR037185">
    <property type="entry name" value="EmrE-like"/>
</dbReference>
<evidence type="ECO:0000256" key="5">
    <source>
        <dbReference type="ARBA" id="ARBA00023136"/>
    </source>
</evidence>
<evidence type="ECO:0000256" key="4">
    <source>
        <dbReference type="ARBA" id="ARBA00022989"/>
    </source>
</evidence>
<comment type="subcellular location">
    <subcellularLocation>
        <location evidence="1">Membrane</location>
        <topology evidence="1">Multi-pass membrane protein</topology>
    </subcellularLocation>
</comment>
<keyword evidence="5 6" id="KW-0472">Membrane</keyword>
<dbReference type="InterPro" id="IPR050638">
    <property type="entry name" value="AA-Vitamin_Transporters"/>
</dbReference>
<dbReference type="PANTHER" id="PTHR32322:SF2">
    <property type="entry name" value="EAMA DOMAIN-CONTAINING PROTEIN"/>
    <property type="match status" value="1"/>
</dbReference>
<dbReference type="PANTHER" id="PTHR32322">
    <property type="entry name" value="INNER MEMBRANE TRANSPORTER"/>
    <property type="match status" value="1"/>
</dbReference>
<dbReference type="RefSeq" id="WP_205102136.1">
    <property type="nucleotide sequence ID" value="NZ_JACJJC010000004.1"/>
</dbReference>
<evidence type="ECO:0000256" key="3">
    <source>
        <dbReference type="ARBA" id="ARBA00022692"/>
    </source>
</evidence>
<dbReference type="InterPro" id="IPR000620">
    <property type="entry name" value="EamA_dom"/>
</dbReference>
<dbReference type="Pfam" id="PF00892">
    <property type="entry name" value="EamA"/>
    <property type="match status" value="2"/>
</dbReference>
<comment type="caution">
    <text evidence="8">The sequence shown here is derived from an EMBL/GenBank/DDBJ whole genome shotgun (WGS) entry which is preliminary data.</text>
</comment>
<dbReference type="Proteomes" id="UP000715095">
    <property type="component" value="Unassembled WGS sequence"/>
</dbReference>
<gene>
    <name evidence="8" type="ORF">H6A60_04080</name>
</gene>
<keyword evidence="9" id="KW-1185">Reference proteome</keyword>
<evidence type="ECO:0000313" key="9">
    <source>
        <dbReference type="Proteomes" id="UP000715095"/>
    </source>
</evidence>
<comment type="similarity">
    <text evidence="2">Belongs to the EamA transporter family.</text>
</comment>
<keyword evidence="3 6" id="KW-0812">Transmembrane</keyword>
<feature type="transmembrane region" description="Helical" evidence="6">
    <location>
        <begin position="188"/>
        <end position="208"/>
    </location>
</feature>
<feature type="domain" description="EamA" evidence="7">
    <location>
        <begin position="8"/>
        <end position="146"/>
    </location>
</feature>
<protein>
    <submittedName>
        <fullName evidence="8">EamA family transporter</fullName>
    </submittedName>
</protein>
<name>A0ABS2DQP2_9BURK</name>
<keyword evidence="4 6" id="KW-1133">Transmembrane helix</keyword>
<sequence>MASRNYLQGILLACAAGFFWGSMGVAAQYLLQRASFEVFDLVSIRLLGAGLLLLLYETLVSKRFDLKAVLKKRNAIDILIYGLGLVAAQATFFLSIEKSNAATASLMVTTVPLFVTAWTAYAEKRAITRREWLSLAMAAIGVGCIVTKGRLDTVDFSTAGVIWGIVSAGFVAFGTIQPKRVLKEIPVGVLVGAGMLAGGLLLIVASPPDFVRMQWRLDTAAVYFYIAAFGTVAAFCCYLRSLAFIPAPVASLLACIEPLSAVILGVLLMGLTLNAVELFGIAVIFAMTVMLTCYGRRG</sequence>
<dbReference type="EMBL" id="JACJJC010000004">
    <property type="protein sequence ID" value="MBM6703667.1"/>
    <property type="molecule type" value="Genomic_DNA"/>
</dbReference>
<feature type="transmembrane region" description="Helical" evidence="6">
    <location>
        <begin position="157"/>
        <end position="176"/>
    </location>
</feature>
<feature type="domain" description="EamA" evidence="7">
    <location>
        <begin position="159"/>
        <end position="291"/>
    </location>
</feature>
<evidence type="ECO:0000256" key="1">
    <source>
        <dbReference type="ARBA" id="ARBA00004141"/>
    </source>
</evidence>
<feature type="transmembrane region" description="Helical" evidence="6">
    <location>
        <begin position="278"/>
        <end position="295"/>
    </location>
</feature>
<evidence type="ECO:0000313" key="8">
    <source>
        <dbReference type="EMBL" id="MBM6703667.1"/>
    </source>
</evidence>
<reference evidence="8 9" key="1">
    <citation type="journal article" date="2021" name="Sci. Rep.">
        <title>The distribution of antibiotic resistance genes in chicken gut microbiota commensals.</title>
        <authorList>
            <person name="Juricova H."/>
            <person name="Matiasovicova J."/>
            <person name="Kubasova T."/>
            <person name="Cejkova D."/>
            <person name="Rychlik I."/>
        </authorList>
    </citation>
    <scope>NUCLEOTIDE SEQUENCE [LARGE SCALE GENOMIC DNA]</scope>
    <source>
        <strain evidence="8 9">An829</strain>
    </source>
</reference>
<feature type="transmembrane region" description="Helical" evidence="6">
    <location>
        <begin position="251"/>
        <end position="272"/>
    </location>
</feature>
<evidence type="ECO:0000256" key="6">
    <source>
        <dbReference type="SAM" id="Phobius"/>
    </source>
</evidence>
<evidence type="ECO:0000256" key="2">
    <source>
        <dbReference type="ARBA" id="ARBA00007362"/>
    </source>
</evidence>
<feature type="transmembrane region" description="Helical" evidence="6">
    <location>
        <begin position="220"/>
        <end position="239"/>
    </location>
</feature>